<comment type="pathway">
    <text evidence="6">Amino-acid biosynthesis; L-arginine biosynthesis; N(2)-acetyl-L-ornithine from L-glutamate: step 1/4.</text>
</comment>
<dbReference type="PANTHER" id="PTHR23100">
    <property type="entry name" value="ARGININE BIOSYNTHESIS BIFUNCTIONAL PROTEIN ARGJ"/>
    <property type="match status" value="1"/>
</dbReference>
<feature type="binding site" evidence="6">
    <location>
        <position position="179"/>
    </location>
    <ligand>
        <name>substrate</name>
    </ligand>
</feature>
<dbReference type="HAMAP" id="MF_01106">
    <property type="entry name" value="ArgJ"/>
    <property type="match status" value="1"/>
</dbReference>
<keyword evidence="6" id="KW-0055">Arginine biosynthesis</keyword>
<comment type="catalytic activity">
    <reaction evidence="6">
        <text>N(2)-acetyl-L-ornithine + L-glutamate = N-acetyl-L-glutamate + L-ornithine</text>
        <dbReference type="Rhea" id="RHEA:15349"/>
        <dbReference type="ChEBI" id="CHEBI:29985"/>
        <dbReference type="ChEBI" id="CHEBI:44337"/>
        <dbReference type="ChEBI" id="CHEBI:46911"/>
        <dbReference type="ChEBI" id="CHEBI:57805"/>
        <dbReference type="EC" id="2.3.1.35"/>
    </reaction>
</comment>
<comment type="pathway">
    <text evidence="6">Amino-acid biosynthesis; L-arginine biosynthesis; L-ornithine and N-acetyl-L-glutamate from L-glutamate and N(2)-acetyl-L-ornithine (cyclic): step 1/1.</text>
</comment>
<evidence type="ECO:0000256" key="3">
    <source>
        <dbReference type="ARBA" id="ARBA00022679"/>
    </source>
</evidence>
<keyword evidence="6" id="KW-0511">Multifunctional enzyme</keyword>
<keyword evidence="6" id="KW-0028">Amino-acid biosynthesis</keyword>
<comment type="subunit">
    <text evidence="2 6">Heterotetramer of two alpha and two beta chains.</text>
</comment>
<dbReference type="Proteomes" id="UP000682951">
    <property type="component" value="Unassembled WGS sequence"/>
</dbReference>
<dbReference type="EC" id="2.3.1.35" evidence="6"/>
<protein>
    <recommendedName>
        <fullName evidence="6">Arginine biosynthesis bifunctional protein ArgJ</fullName>
    </recommendedName>
    <domain>
        <recommendedName>
            <fullName evidence="6">Glutamate N-acetyltransferase</fullName>
            <ecNumber evidence="6">2.3.1.35</ecNumber>
        </recommendedName>
        <alternativeName>
            <fullName evidence="6">Ornithine acetyltransferase</fullName>
            <shortName evidence="6">OATase</shortName>
        </alternativeName>
        <alternativeName>
            <fullName evidence="6">Ornithine transacetylase</fullName>
        </alternativeName>
    </domain>
    <domain>
        <recommendedName>
            <fullName evidence="6">Amino-acid acetyltransferase</fullName>
            <ecNumber evidence="6">2.3.1.1</ecNumber>
        </recommendedName>
        <alternativeName>
            <fullName evidence="6">N-acetylglutamate synthase</fullName>
            <shortName evidence="6">AGSase</shortName>
        </alternativeName>
    </domain>
    <component>
        <recommendedName>
            <fullName evidence="6">Arginine biosynthesis bifunctional protein ArgJ alpha chain</fullName>
        </recommendedName>
    </component>
    <component>
        <recommendedName>
            <fullName evidence="6">Arginine biosynthesis bifunctional protein ArgJ beta chain</fullName>
        </recommendedName>
    </component>
</protein>
<feature type="binding site" evidence="6">
    <location>
        <position position="153"/>
    </location>
    <ligand>
        <name>substrate</name>
    </ligand>
</feature>
<evidence type="ECO:0000256" key="5">
    <source>
        <dbReference type="ARBA" id="ARBA00023315"/>
    </source>
</evidence>
<dbReference type="Gene3D" id="3.60.70.12">
    <property type="entry name" value="L-amino peptidase D-ALA esterase/amidase"/>
    <property type="match status" value="1"/>
</dbReference>
<reference evidence="7 8" key="1">
    <citation type="submission" date="2021-04" db="EMBL/GenBank/DDBJ databases">
        <title>Molecular and phenotypic characterization and identification of bacterial isolates recovered from the Anatolian ground squirrels (Spermophilus xanthoprymnus) and which have the potential to form a new species in the Campylobacter genus.</title>
        <authorList>
            <person name="Aydin F."/>
            <person name="Abay S."/>
            <person name="Kayman T."/>
            <person name="Karakaya E."/>
            <person name="Mustak H.K."/>
            <person name="Mustak I.B."/>
            <person name="Bilgin N."/>
            <person name="Duzler A."/>
            <person name="Sahin O."/>
            <person name="Guran O."/>
            <person name="Saticioglu I.B."/>
        </authorList>
    </citation>
    <scope>NUCLEOTIDE SEQUENCE [LARGE SCALE GENOMIC DNA]</scope>
    <source>
        <strain evidence="8">faydin-G24</strain>
    </source>
</reference>
<gene>
    <name evidence="6 7" type="primary">argJ</name>
    <name evidence="7" type="ORF">KDD93_02925</name>
</gene>
<dbReference type="EC" id="2.3.1.1" evidence="6"/>
<sequence length="408" mass="43654">MEILKNASITDVRGIRATGIAAGLKKSGKKDLALIYSEIPAVAAAVFTRNLAKAAPIVLDMEHIKNANTRAIIINSGNANSCTGEVGLNDAKTMCASVAAKLGLKVEEVLVQSTGIIGVNLDMPLVESGIENIVNLIKQNGREGDEAARAIMTTDTFMKKVCVRTSIDGKDVMVAGIAKGSGMIHPDMATMLSFVVTDVNIEKELLQKMFSEIADNTFNMISVDGDTSTNDMACILANAAAGNTKITSESSESYNKFKEAVLYVNKELAKLIAKDGEGATKLIEVVVKNARSLKDAQMVAKSVVTSSLFKAAVFGADPNWGRILCAVGYSKAELIIERVNIYLANENAKIQVAADGRGIKFDTQKAINILKGEKVDVVIELNDGEFDATAWGCDLSYDYVKINAEYHT</sequence>
<evidence type="ECO:0000256" key="1">
    <source>
        <dbReference type="ARBA" id="ARBA00006774"/>
    </source>
</evidence>
<proteinExistence type="inferred from homology"/>
<feature type="chain" id="PRO_5044902579" description="Arginine biosynthesis bifunctional protein ArgJ alpha chain" evidence="6">
    <location>
        <begin position="1"/>
        <end position="189"/>
    </location>
</feature>
<keyword evidence="5 6" id="KW-0012">Acyltransferase</keyword>
<dbReference type="NCBIfam" id="NF003802">
    <property type="entry name" value="PRK05388.1"/>
    <property type="match status" value="1"/>
</dbReference>
<comment type="similarity">
    <text evidence="1 6">Belongs to the ArgJ family.</text>
</comment>
<organism evidence="7 8">
    <name type="scientific">Campylobacter anatolicus</name>
    <dbReference type="NCBI Taxonomy" id="2829105"/>
    <lineage>
        <taxon>Bacteria</taxon>
        <taxon>Pseudomonadati</taxon>
        <taxon>Campylobacterota</taxon>
        <taxon>Epsilonproteobacteria</taxon>
        <taxon>Campylobacterales</taxon>
        <taxon>Campylobacteraceae</taxon>
        <taxon>Campylobacter</taxon>
    </lineage>
</organism>
<dbReference type="NCBIfam" id="TIGR00120">
    <property type="entry name" value="ArgJ"/>
    <property type="match status" value="1"/>
</dbReference>
<feature type="active site" description="Nucleophile" evidence="6">
    <location>
        <position position="190"/>
    </location>
</feature>
<dbReference type="InterPro" id="IPR002813">
    <property type="entry name" value="Arg_biosynth_ArgJ"/>
</dbReference>
<dbReference type="EMBL" id="JAGSSW010000002">
    <property type="protein sequence ID" value="MBR8463523.1"/>
    <property type="molecule type" value="Genomic_DNA"/>
</dbReference>
<dbReference type="GO" id="GO:0004358">
    <property type="term" value="F:L-glutamate N-acetyltransferase activity, acting on acetyl-L-ornithine as donor"/>
    <property type="evidence" value="ECO:0007669"/>
    <property type="project" value="UniProtKB-EC"/>
</dbReference>
<dbReference type="RefSeq" id="WP_212141661.1">
    <property type="nucleotide sequence ID" value="NZ_JAGSSW010000002.1"/>
</dbReference>
<keyword evidence="4 6" id="KW-0068">Autocatalytic cleavage</keyword>
<dbReference type="PANTHER" id="PTHR23100:SF0">
    <property type="entry name" value="ARGININE BIOSYNTHESIS BIFUNCTIONAL PROTEIN ARGJ, MITOCHONDRIAL"/>
    <property type="match status" value="1"/>
</dbReference>
<dbReference type="CDD" id="cd02152">
    <property type="entry name" value="OAT"/>
    <property type="match status" value="1"/>
</dbReference>
<comment type="catalytic activity">
    <reaction evidence="6">
        <text>L-glutamate + acetyl-CoA = N-acetyl-L-glutamate + CoA + H(+)</text>
        <dbReference type="Rhea" id="RHEA:24292"/>
        <dbReference type="ChEBI" id="CHEBI:15378"/>
        <dbReference type="ChEBI" id="CHEBI:29985"/>
        <dbReference type="ChEBI" id="CHEBI:44337"/>
        <dbReference type="ChEBI" id="CHEBI:57287"/>
        <dbReference type="ChEBI" id="CHEBI:57288"/>
        <dbReference type="EC" id="2.3.1.1"/>
    </reaction>
</comment>
<accession>A0ABS5HGX1</accession>
<keyword evidence="6" id="KW-0963">Cytoplasm</keyword>
<feature type="binding site" evidence="6">
    <location>
        <position position="408"/>
    </location>
    <ligand>
        <name>substrate</name>
    </ligand>
</feature>
<feature type="site" description="Involved in the stabilization of negative charge on the oxyanion by the formation of the oxyanion hole" evidence="6">
    <location>
        <position position="114"/>
    </location>
</feature>
<comment type="function">
    <text evidence="6">Catalyzes two activities which are involved in the cyclic version of arginine biosynthesis: the synthesis of N-acetylglutamate from glutamate and acetyl-CoA as the acetyl donor, and of ornithine by transacetylation between N(2)-acetylornithine and glutamate.</text>
</comment>
<keyword evidence="3 6" id="KW-0808">Transferase</keyword>
<feature type="site" description="Cleavage; by autolysis" evidence="6">
    <location>
        <begin position="189"/>
        <end position="190"/>
    </location>
</feature>
<comment type="caution">
    <text evidence="7">The sequence shown here is derived from an EMBL/GenBank/DDBJ whole genome shotgun (WGS) entry which is preliminary data.</text>
</comment>
<evidence type="ECO:0000256" key="4">
    <source>
        <dbReference type="ARBA" id="ARBA00022813"/>
    </source>
</evidence>
<evidence type="ECO:0000313" key="7">
    <source>
        <dbReference type="EMBL" id="MBR8463523.1"/>
    </source>
</evidence>
<evidence type="ECO:0000313" key="8">
    <source>
        <dbReference type="Proteomes" id="UP000682951"/>
    </source>
</evidence>
<feature type="binding site" evidence="6">
    <location>
        <position position="403"/>
    </location>
    <ligand>
        <name>substrate</name>
    </ligand>
</feature>
<dbReference type="InterPro" id="IPR016117">
    <property type="entry name" value="ArgJ-like_dom_sf"/>
</dbReference>
<feature type="site" description="Involved in the stabilization of negative charge on the oxyanion by the formation of the oxyanion hole" evidence="6">
    <location>
        <position position="115"/>
    </location>
</feature>
<feature type="binding site" evidence="6">
    <location>
        <position position="190"/>
    </location>
    <ligand>
        <name>substrate</name>
    </ligand>
</feature>
<feature type="chain" id="PRO_5044902580" description="Arginine biosynthesis bifunctional protein ArgJ beta chain" evidence="6">
    <location>
        <begin position="190"/>
        <end position="408"/>
    </location>
</feature>
<dbReference type="Gene3D" id="3.10.20.340">
    <property type="entry name" value="ArgJ beta chain, C-terminal domain"/>
    <property type="match status" value="1"/>
</dbReference>
<name>A0ABS5HGX1_9BACT</name>
<dbReference type="InterPro" id="IPR042195">
    <property type="entry name" value="ArgJ_beta_C"/>
</dbReference>
<feature type="binding site" evidence="6">
    <location>
        <position position="277"/>
    </location>
    <ligand>
        <name>substrate</name>
    </ligand>
</feature>
<dbReference type="Pfam" id="PF01960">
    <property type="entry name" value="ArgJ"/>
    <property type="match status" value="1"/>
</dbReference>
<keyword evidence="8" id="KW-1185">Reference proteome</keyword>
<comment type="subcellular location">
    <subcellularLocation>
        <location evidence="6">Cytoplasm</location>
    </subcellularLocation>
</comment>
<evidence type="ECO:0000256" key="6">
    <source>
        <dbReference type="HAMAP-Rule" id="MF_01106"/>
    </source>
</evidence>
<evidence type="ECO:0000256" key="2">
    <source>
        <dbReference type="ARBA" id="ARBA00011475"/>
    </source>
</evidence>
<dbReference type="SUPFAM" id="SSF56266">
    <property type="entry name" value="DmpA/ArgJ-like"/>
    <property type="match status" value="1"/>
</dbReference>